<evidence type="ECO:0000313" key="19">
    <source>
        <dbReference type="Proteomes" id="UP000198504"/>
    </source>
</evidence>
<feature type="binding site" evidence="10">
    <location>
        <position position="268"/>
    </location>
    <ligand>
        <name>acetyl-CoA</name>
        <dbReference type="ChEBI" id="CHEBI:57288"/>
    </ligand>
</feature>
<evidence type="ECO:0000259" key="16">
    <source>
        <dbReference type="Pfam" id="PF20658"/>
    </source>
</evidence>
<evidence type="ECO:0000259" key="15">
    <source>
        <dbReference type="Pfam" id="PF20656"/>
    </source>
</evidence>
<evidence type="ECO:0000256" key="13">
    <source>
        <dbReference type="RuleBase" id="RU003572"/>
    </source>
</evidence>
<name>A0A1H9A9E0_9ACTN</name>
<feature type="domain" description="Malate synthase G alpha-beta insertion" evidence="16">
    <location>
        <begin position="153"/>
        <end position="226"/>
    </location>
</feature>
<sequence length="719" mass="77597">MDVGGLSVARELHDFVETEALAGVDLDPRTFWAGFAELVADLRGPGRALLAERDRLQTALDVWHAEHRGAPWDAAAYRAHLEQIGYLVPETSDAEVTTRDVDPELASVAGPQLVVPVTNARYLLNAANARWGSLYDALYGTDALPGAARPGGYDRARGAQVVDAVRGLLDELFPLAEDSHRAARGYTVEDGALVVSTASGTTTLADPDAFRGWQGDPSQPEVVLLRRHGLHWEIRLDPSSTVGADDPAGVSDVVVEAATTAIVDFEDSVAVVDAADKVAAYRNWLGLNRGDLQATFDKRGRQVVRRLEPDRTYRTPDGELVLPGRAVLLVRNVGHLMTSDAVLDADGDEIGEGILDAVVTALCAVPGLDPASTTRNGSAGSLYVVKPKMHGPAEVAYTVRLFERVERLLGLAPETIKLGLMDEERRTSANLGACIAEASTRLVFINTGFLDRSGDEIHTALEAGPVVRKAELRRRPWMAAYEDRNVDLGLRAGLAGHGQIGKGMWAMPDRMAEMLEQKVAQPLAGASTAWVPSPTAAVLHALHYARVDVHARQRELAGRAPAPLEELLTPPLADPSAWDERARLEEVDENVQSLLGYVVRWVDAGVGCSKVPDVHDVALMEDRATLRISSQLLANWLHHGVVDEAVVRASLQRMAAVVDGQNAADPDYRPMATDLDGSIAFRAACDLVFEGARQPNGYTEPILHRRRREAKAARTAVAA</sequence>
<feature type="binding site" evidence="10">
    <location>
        <position position="305"/>
    </location>
    <ligand>
        <name>acetyl-CoA</name>
        <dbReference type="ChEBI" id="CHEBI:57288"/>
    </ligand>
</feature>
<dbReference type="Pfam" id="PF20658">
    <property type="entry name" value="MSG_insertion"/>
    <property type="match status" value="1"/>
</dbReference>
<reference evidence="19" key="1">
    <citation type="submission" date="2016-10" db="EMBL/GenBank/DDBJ databases">
        <authorList>
            <person name="Varghese N."/>
            <person name="Submissions S."/>
        </authorList>
    </citation>
    <scope>NUCLEOTIDE SEQUENCE [LARGE SCALE GENOMIC DNA]</scope>
    <source>
        <strain evidence="19">CGMCC 4.6856</strain>
    </source>
</reference>
<dbReference type="InterPro" id="IPR044856">
    <property type="entry name" value="Malate_synth_C_sf"/>
</dbReference>
<feature type="domain" description="Malate synthase TIM barrel" evidence="14">
    <location>
        <begin position="327"/>
        <end position="560"/>
    </location>
</feature>
<evidence type="ECO:0000259" key="14">
    <source>
        <dbReference type="Pfam" id="PF01274"/>
    </source>
</evidence>
<dbReference type="InterPro" id="IPR006253">
    <property type="entry name" value="Malate_synthG"/>
</dbReference>
<dbReference type="NCBIfam" id="TIGR01345">
    <property type="entry name" value="malate_syn_G"/>
    <property type="match status" value="1"/>
</dbReference>
<dbReference type="Gene3D" id="1.20.1220.12">
    <property type="entry name" value="Malate synthase, domain III"/>
    <property type="match status" value="1"/>
</dbReference>
<organism evidence="18 19">
    <name type="scientific">Microlunatus flavus</name>
    <dbReference type="NCBI Taxonomy" id="1036181"/>
    <lineage>
        <taxon>Bacteria</taxon>
        <taxon>Bacillati</taxon>
        <taxon>Actinomycetota</taxon>
        <taxon>Actinomycetes</taxon>
        <taxon>Propionibacteriales</taxon>
        <taxon>Propionibacteriaceae</taxon>
        <taxon>Microlunatus</taxon>
    </lineage>
</organism>
<feature type="binding site" evidence="10">
    <location>
        <position position="114"/>
    </location>
    <ligand>
        <name>acetyl-CoA</name>
        <dbReference type="ChEBI" id="CHEBI:57288"/>
    </ligand>
</feature>
<proteinExistence type="inferred from homology"/>
<evidence type="ECO:0000256" key="4">
    <source>
        <dbReference type="ARBA" id="ARBA00022532"/>
    </source>
</evidence>
<dbReference type="EMBL" id="FOFA01000001">
    <property type="protein sequence ID" value="SEP73161.1"/>
    <property type="molecule type" value="Genomic_DNA"/>
</dbReference>
<feature type="active site" description="Proton donor" evidence="10 12">
    <location>
        <position position="622"/>
    </location>
</feature>
<evidence type="ECO:0000256" key="1">
    <source>
        <dbReference type="ARBA" id="ARBA00001946"/>
    </source>
</evidence>
<dbReference type="InterPro" id="IPR048357">
    <property type="entry name" value="MSG_insertion"/>
</dbReference>
<dbReference type="GO" id="GO:0009436">
    <property type="term" value="P:glyoxylate catabolic process"/>
    <property type="evidence" value="ECO:0007669"/>
    <property type="project" value="TreeGrafter"/>
</dbReference>
<protein>
    <recommendedName>
        <fullName evidence="10 11">Malate synthase G</fullName>
        <ecNumber evidence="10 11">2.3.3.9</ecNumber>
    </recommendedName>
</protein>
<dbReference type="GO" id="GO:0006097">
    <property type="term" value="P:glyoxylate cycle"/>
    <property type="evidence" value="ECO:0007669"/>
    <property type="project" value="UniProtKB-UniRule"/>
</dbReference>
<dbReference type="InterPro" id="IPR046363">
    <property type="entry name" value="MS_N_TIM-barrel_dom"/>
</dbReference>
<dbReference type="UniPathway" id="UPA00703">
    <property type="reaction ID" value="UER00720"/>
</dbReference>
<keyword evidence="2 10" id="KW-0329">Glyoxylate bypass</keyword>
<dbReference type="Proteomes" id="UP000198504">
    <property type="component" value="Unassembled WGS sequence"/>
</dbReference>
<dbReference type="InterPro" id="IPR048355">
    <property type="entry name" value="MS_C"/>
</dbReference>
<dbReference type="HAMAP" id="MF_00641">
    <property type="entry name" value="Malate_synth_G"/>
    <property type="match status" value="1"/>
</dbReference>
<dbReference type="Pfam" id="PF01274">
    <property type="entry name" value="MS_TIM-barrel"/>
    <property type="match status" value="1"/>
</dbReference>
<feature type="binding site" evidence="10">
    <location>
        <position position="532"/>
    </location>
    <ligand>
        <name>acetyl-CoA</name>
        <dbReference type="ChEBI" id="CHEBI:57288"/>
    </ligand>
</feature>
<keyword evidence="19" id="KW-1185">Reference proteome</keyword>
<dbReference type="Gene3D" id="3.20.20.360">
    <property type="entry name" value="Malate synthase, domain 3"/>
    <property type="match status" value="2"/>
</dbReference>
<dbReference type="AlphaFoldDB" id="A0A1H9A9E0"/>
<dbReference type="PANTHER" id="PTHR42739:SF1">
    <property type="entry name" value="MALATE SYNTHASE G"/>
    <property type="match status" value="1"/>
</dbReference>
<feature type="binding site" evidence="10">
    <location>
        <position position="423"/>
    </location>
    <ligand>
        <name>glyoxylate</name>
        <dbReference type="ChEBI" id="CHEBI:36655"/>
    </ligand>
</feature>
<evidence type="ECO:0000313" key="18">
    <source>
        <dbReference type="EMBL" id="SEP73161.1"/>
    </source>
</evidence>
<dbReference type="STRING" id="1036181.SAMN05421756_101519"/>
<feature type="binding site" evidence="10">
    <location>
        <position position="423"/>
    </location>
    <ligand>
        <name>Mg(2+)</name>
        <dbReference type="ChEBI" id="CHEBI:18420"/>
    </ligand>
</feature>
<keyword evidence="5 10" id="KW-0808">Transferase</keyword>
<gene>
    <name evidence="10" type="primary">glcB</name>
    <name evidence="18" type="ORF">SAMN05421756_101519</name>
</gene>
<keyword evidence="3 10" id="KW-0963">Cytoplasm</keyword>
<evidence type="ECO:0000256" key="12">
    <source>
        <dbReference type="PIRSR" id="PIRSR601465-50"/>
    </source>
</evidence>
<evidence type="ECO:0000256" key="5">
    <source>
        <dbReference type="ARBA" id="ARBA00022679"/>
    </source>
</evidence>
<feature type="modified residue" description="Cysteine sulfenic acid (-SOH)" evidence="10">
    <location>
        <position position="608"/>
    </location>
</feature>
<feature type="binding site" evidence="10">
    <location>
        <position position="331"/>
    </location>
    <ligand>
        <name>glyoxylate</name>
        <dbReference type="ChEBI" id="CHEBI:36655"/>
    </ligand>
</feature>
<evidence type="ECO:0000256" key="8">
    <source>
        <dbReference type="ARBA" id="ARBA00023097"/>
    </source>
</evidence>
<accession>A0A1H9A9E0</accession>
<comment type="catalytic activity">
    <reaction evidence="9 10 13">
        <text>glyoxylate + acetyl-CoA + H2O = (S)-malate + CoA + H(+)</text>
        <dbReference type="Rhea" id="RHEA:18181"/>
        <dbReference type="ChEBI" id="CHEBI:15377"/>
        <dbReference type="ChEBI" id="CHEBI:15378"/>
        <dbReference type="ChEBI" id="CHEBI:15589"/>
        <dbReference type="ChEBI" id="CHEBI:36655"/>
        <dbReference type="ChEBI" id="CHEBI:57287"/>
        <dbReference type="ChEBI" id="CHEBI:57288"/>
        <dbReference type="EC" id="2.3.3.9"/>
    </reaction>
</comment>
<dbReference type="GO" id="GO:0004474">
    <property type="term" value="F:malate synthase activity"/>
    <property type="evidence" value="ECO:0007669"/>
    <property type="project" value="UniProtKB-UniRule"/>
</dbReference>
<feature type="active site" description="Proton acceptor" evidence="10 12">
    <location>
        <position position="331"/>
    </location>
</feature>
<evidence type="ECO:0000256" key="10">
    <source>
        <dbReference type="HAMAP-Rule" id="MF_00641"/>
    </source>
</evidence>
<dbReference type="PANTHER" id="PTHR42739">
    <property type="entry name" value="MALATE SYNTHASE G"/>
    <property type="match status" value="1"/>
</dbReference>
<evidence type="ECO:0000259" key="17">
    <source>
        <dbReference type="Pfam" id="PF20659"/>
    </source>
</evidence>
<feature type="binding site" evidence="10">
    <location>
        <position position="451"/>
    </location>
    <ligand>
        <name>Mg(2+)</name>
        <dbReference type="ChEBI" id="CHEBI:18420"/>
    </ligand>
</feature>
<feature type="domain" description="Malate synthase C-terminal" evidence="17">
    <location>
        <begin position="584"/>
        <end position="672"/>
    </location>
</feature>
<comment type="pathway">
    <text evidence="10 13">Carbohydrate metabolism; glyoxylate cycle; (S)-malate from isocitrate: step 2/2.</text>
</comment>
<dbReference type="InterPro" id="IPR001465">
    <property type="entry name" value="Malate_synthase_TIM"/>
</dbReference>
<dbReference type="EC" id="2.3.3.9" evidence="10 11"/>
<keyword evidence="8 10" id="KW-0558">Oxidation</keyword>
<feature type="domain" description="Malate synthase N-terminal" evidence="15">
    <location>
        <begin position="12"/>
        <end position="67"/>
    </location>
</feature>
<dbReference type="GO" id="GO:0006099">
    <property type="term" value="P:tricarboxylic acid cycle"/>
    <property type="evidence" value="ECO:0007669"/>
    <property type="project" value="UniProtKB-KW"/>
</dbReference>
<comment type="function">
    <text evidence="10">Involved in the glycolate utilization. Catalyzes the condensation and subsequent hydrolysis of acetyl-coenzyme A (acetyl-CoA) and glyoxylate to form malate and CoA.</text>
</comment>
<feature type="binding site" evidence="10">
    <location>
        <begin position="448"/>
        <end position="451"/>
    </location>
    <ligand>
        <name>glyoxylate</name>
        <dbReference type="ChEBI" id="CHEBI:36655"/>
    </ligand>
</feature>
<comment type="caution">
    <text evidence="10">Lacks conserved residue(s) required for the propagation of feature annotation.</text>
</comment>
<keyword evidence="4 10" id="KW-0816">Tricarboxylic acid cycle</keyword>
<dbReference type="Pfam" id="PF20656">
    <property type="entry name" value="MS_N"/>
    <property type="match status" value="1"/>
</dbReference>
<evidence type="ECO:0000256" key="6">
    <source>
        <dbReference type="ARBA" id="ARBA00022723"/>
    </source>
</evidence>
<feature type="binding site" evidence="10">
    <location>
        <begin position="121"/>
        <end position="122"/>
    </location>
    <ligand>
        <name>acetyl-CoA</name>
        <dbReference type="ChEBI" id="CHEBI:57288"/>
    </ligand>
</feature>
<evidence type="ECO:0000256" key="11">
    <source>
        <dbReference type="NCBIfam" id="TIGR01345"/>
    </source>
</evidence>
<dbReference type="InterPro" id="IPR011076">
    <property type="entry name" value="Malate_synth_sf"/>
</dbReference>
<keyword evidence="6 10" id="KW-0479">Metal-binding</keyword>
<dbReference type="GO" id="GO:0005829">
    <property type="term" value="C:cytosol"/>
    <property type="evidence" value="ECO:0007669"/>
    <property type="project" value="TreeGrafter"/>
</dbReference>
<comment type="cofactor">
    <cofactor evidence="1 10">
        <name>Mg(2+)</name>
        <dbReference type="ChEBI" id="CHEBI:18420"/>
    </cofactor>
</comment>
<dbReference type="SUPFAM" id="SSF51645">
    <property type="entry name" value="Malate synthase G"/>
    <property type="match status" value="1"/>
</dbReference>
<comment type="similarity">
    <text evidence="10 13">Belongs to the malate synthase family. GlcB subfamily.</text>
</comment>
<dbReference type="InterPro" id="IPR048356">
    <property type="entry name" value="MS_N"/>
</dbReference>
<evidence type="ECO:0000256" key="9">
    <source>
        <dbReference type="ARBA" id="ARBA00047918"/>
    </source>
</evidence>
<dbReference type="RefSeq" id="WP_232506053.1">
    <property type="nucleotide sequence ID" value="NZ_FOFA01000001.1"/>
</dbReference>
<comment type="subcellular location">
    <subcellularLocation>
        <location evidence="10 13">Cytoplasm</location>
    </subcellularLocation>
</comment>
<dbReference type="NCBIfam" id="NF002825">
    <property type="entry name" value="PRK02999.1"/>
    <property type="match status" value="1"/>
</dbReference>
<keyword evidence="7 10" id="KW-0460">Magnesium</keyword>
<evidence type="ECO:0000256" key="3">
    <source>
        <dbReference type="ARBA" id="ARBA00022490"/>
    </source>
</evidence>
<dbReference type="GO" id="GO:0000287">
    <property type="term" value="F:magnesium ion binding"/>
    <property type="evidence" value="ECO:0007669"/>
    <property type="project" value="TreeGrafter"/>
</dbReference>
<evidence type="ECO:0000256" key="2">
    <source>
        <dbReference type="ARBA" id="ARBA00022435"/>
    </source>
</evidence>
<comment type="subunit">
    <text evidence="10">Monomer.</text>
</comment>
<dbReference type="Pfam" id="PF20659">
    <property type="entry name" value="MS_C"/>
    <property type="match status" value="1"/>
</dbReference>
<evidence type="ECO:0000256" key="7">
    <source>
        <dbReference type="ARBA" id="ARBA00022842"/>
    </source>
</evidence>